<dbReference type="Proteomes" id="UP000269591">
    <property type="component" value="Unassembled WGS sequence"/>
</dbReference>
<keyword evidence="3" id="KW-1185">Reference proteome</keyword>
<dbReference type="PANTHER" id="PTHR34227:SF1">
    <property type="entry name" value="DIMETHYL SULFOXIDE REDUCTASE CHAPERONE-RELATED"/>
    <property type="match status" value="1"/>
</dbReference>
<protein>
    <submittedName>
        <fullName evidence="2">Dehydrogenase</fullName>
    </submittedName>
</protein>
<gene>
    <name evidence="2" type="ORF">DMP06_01660</name>
</gene>
<dbReference type="OrthoDB" id="3172435at2"/>
<keyword evidence="1" id="KW-0143">Chaperone</keyword>
<dbReference type="Gene3D" id="1.10.3480.10">
    <property type="entry name" value="TorD-like"/>
    <property type="match status" value="1"/>
</dbReference>
<dbReference type="InterPro" id="IPR020945">
    <property type="entry name" value="DMSO/NO3_reduct_chaperone"/>
</dbReference>
<name>A0A3N0B4W5_9ACTN</name>
<dbReference type="Pfam" id="PF02613">
    <property type="entry name" value="Nitrate_red_del"/>
    <property type="match status" value="1"/>
</dbReference>
<sequence length="246" mass="27914">MAEDIIANEAPKLEEPLSEEEAFKQNLINLCENRSATYGFLSRLYRVEIDQALLDTMHATRYPAATGNPDADEGYYLIAKSLSNLTPSALTELAVDYSRTFIGNSNDMSGAAFPYESFYTSEKHLLMQAARDEVLAIYRAYGYDKSETWAESEDHAAVELEFMQLMSHRVANAVRKDRLDAAYKMLAVQQGFLSEHMLTWMPMLTSDMQKFTKTMMYKGLALLTIGFLETEREFLDDVLADANKDE</sequence>
<dbReference type="RefSeq" id="WP_123207993.1">
    <property type="nucleotide sequence ID" value="NZ_JBHTHO010000013.1"/>
</dbReference>
<evidence type="ECO:0000313" key="3">
    <source>
        <dbReference type="Proteomes" id="UP000269591"/>
    </source>
</evidence>
<dbReference type="PANTHER" id="PTHR34227">
    <property type="entry name" value="CHAPERONE PROTEIN YCDY"/>
    <property type="match status" value="1"/>
</dbReference>
<dbReference type="SUPFAM" id="SSF89155">
    <property type="entry name" value="TorD-like"/>
    <property type="match status" value="1"/>
</dbReference>
<accession>A0A3N0B4W5</accession>
<proteinExistence type="predicted"/>
<comment type="caution">
    <text evidence="2">The sequence shown here is derived from an EMBL/GenBank/DDBJ whole genome shotgun (WGS) entry which is preliminary data.</text>
</comment>
<dbReference type="InterPro" id="IPR050289">
    <property type="entry name" value="TorD/DmsD_chaperones"/>
</dbReference>
<dbReference type="InterPro" id="IPR036411">
    <property type="entry name" value="TorD-like_sf"/>
</dbReference>
<evidence type="ECO:0000313" key="2">
    <source>
        <dbReference type="EMBL" id="RNL42135.1"/>
    </source>
</evidence>
<reference evidence="3" key="1">
    <citation type="submission" date="2018-05" db="EMBL/GenBank/DDBJ databases">
        <title>Genome Sequencing of selected type strains of the family Eggerthellaceae.</title>
        <authorList>
            <person name="Danylec N."/>
            <person name="Stoll D.A."/>
            <person name="Doetsch A."/>
            <person name="Huch M."/>
        </authorList>
    </citation>
    <scope>NUCLEOTIDE SEQUENCE [LARGE SCALE GENOMIC DNA]</scope>
    <source>
        <strain evidence="3">DSM 24851</strain>
    </source>
</reference>
<dbReference type="AlphaFoldDB" id="A0A3N0B4W5"/>
<organism evidence="2 3">
    <name type="scientific">Slackia equolifaciens</name>
    <dbReference type="NCBI Taxonomy" id="498718"/>
    <lineage>
        <taxon>Bacteria</taxon>
        <taxon>Bacillati</taxon>
        <taxon>Actinomycetota</taxon>
        <taxon>Coriobacteriia</taxon>
        <taxon>Eggerthellales</taxon>
        <taxon>Eggerthellaceae</taxon>
        <taxon>Slackia</taxon>
    </lineage>
</organism>
<dbReference type="EMBL" id="QIBX01000001">
    <property type="protein sequence ID" value="RNL42135.1"/>
    <property type="molecule type" value="Genomic_DNA"/>
</dbReference>
<evidence type="ECO:0000256" key="1">
    <source>
        <dbReference type="ARBA" id="ARBA00023186"/>
    </source>
</evidence>